<keyword evidence="3" id="KW-0963">Cytoplasm</keyword>
<dbReference type="SMART" id="SM00456">
    <property type="entry name" value="WW"/>
    <property type="match status" value="2"/>
</dbReference>
<gene>
    <name evidence="12" type="ORF">BpHYR1_021944</name>
</gene>
<keyword evidence="9" id="KW-0175">Coiled coil</keyword>
<keyword evidence="4" id="KW-0805">Transcription regulation</keyword>
<keyword evidence="5" id="KW-0010">Activator</keyword>
<dbReference type="CDD" id="cd00201">
    <property type="entry name" value="WW"/>
    <property type="match status" value="2"/>
</dbReference>
<dbReference type="GO" id="GO:0005737">
    <property type="term" value="C:cytoplasm"/>
    <property type="evidence" value="ECO:0007669"/>
    <property type="project" value="UniProtKB-SubCell"/>
</dbReference>
<keyword evidence="6" id="KW-0804">Transcription</keyword>
<evidence type="ECO:0000256" key="4">
    <source>
        <dbReference type="ARBA" id="ARBA00023015"/>
    </source>
</evidence>
<evidence type="ECO:0000256" key="2">
    <source>
        <dbReference type="ARBA" id="ARBA00004496"/>
    </source>
</evidence>
<reference evidence="12 13" key="1">
    <citation type="journal article" date="2018" name="Sci. Rep.">
        <title>Genomic signatures of local adaptation to the degree of environmental predictability in rotifers.</title>
        <authorList>
            <person name="Franch-Gras L."/>
            <person name="Hahn C."/>
            <person name="Garcia-Roger E.M."/>
            <person name="Carmona M.J."/>
            <person name="Serra M."/>
            <person name="Gomez A."/>
        </authorList>
    </citation>
    <scope>NUCLEOTIDE SEQUENCE [LARGE SCALE GENOMIC DNA]</scope>
    <source>
        <strain evidence="12">HYR1</strain>
    </source>
</reference>
<dbReference type="PROSITE" id="PS01159">
    <property type="entry name" value="WW_DOMAIN_1"/>
    <property type="match status" value="2"/>
</dbReference>
<dbReference type="Gene3D" id="2.20.70.10">
    <property type="match status" value="2"/>
</dbReference>
<organism evidence="12 13">
    <name type="scientific">Brachionus plicatilis</name>
    <name type="common">Marine rotifer</name>
    <name type="synonym">Brachionus muelleri</name>
    <dbReference type="NCBI Taxonomy" id="10195"/>
    <lineage>
        <taxon>Eukaryota</taxon>
        <taxon>Metazoa</taxon>
        <taxon>Spiralia</taxon>
        <taxon>Gnathifera</taxon>
        <taxon>Rotifera</taxon>
        <taxon>Eurotatoria</taxon>
        <taxon>Monogononta</taxon>
        <taxon>Pseudotrocha</taxon>
        <taxon>Ploima</taxon>
        <taxon>Brachionidae</taxon>
        <taxon>Brachionus</taxon>
    </lineage>
</organism>
<dbReference type="GO" id="GO:0003713">
    <property type="term" value="F:transcription coactivator activity"/>
    <property type="evidence" value="ECO:0007669"/>
    <property type="project" value="TreeGrafter"/>
</dbReference>
<evidence type="ECO:0000259" key="11">
    <source>
        <dbReference type="PROSITE" id="PS50020"/>
    </source>
</evidence>
<dbReference type="Pfam" id="PF00397">
    <property type="entry name" value="WW"/>
    <property type="match status" value="2"/>
</dbReference>
<dbReference type="InterPro" id="IPR036020">
    <property type="entry name" value="WW_dom_sf"/>
</dbReference>
<dbReference type="GO" id="GO:0005634">
    <property type="term" value="C:nucleus"/>
    <property type="evidence" value="ECO:0007669"/>
    <property type="project" value="UniProtKB-SubCell"/>
</dbReference>
<dbReference type="GO" id="GO:0035329">
    <property type="term" value="P:hippo signaling"/>
    <property type="evidence" value="ECO:0007669"/>
    <property type="project" value="TreeGrafter"/>
</dbReference>
<evidence type="ECO:0000256" key="10">
    <source>
        <dbReference type="SAM" id="MobiDB-lite"/>
    </source>
</evidence>
<sequence>MELDSSMKTPTPANSNSTSIQHQNFKQKILSSKAVLHMRENSIDELEALFDPSKWAQRSQVPFNKRNLPASFFRPPETGTKTPRYSVSHSRQSSMDHVIMMQNSNYLNKQHSLLQQKLSGLSNSHLRSASEPVNVSPQTYNLIQKQQQVQNLNQLPYGWQCAKTSEGQNYYINYSTKQTSWTLPTLEQQSNLNEINLDLMSSSNSPLLSANCSDGYSMNQHASMNQTNSLLASRLNSPLPSQAVQPGLLSVTSNNSSMVSSSGSSSVCQSTTNSLDDLSQIGLNNLNSEKIDYILSQIQMPPGWQKAFTDKGEAYFINHNTRTTCWEDPRLPLIPEFFNQLQKQQRNDMFNFLNTNLNEDQTINMSNLNSDNLNTQAQSFQFGQVEQIKNTLIESIIKKKELVKALEELNKKESFLRSQLNIALSTLSSDSSSTNEEINKITNEIQQATDQLTENMTEPSSQDHHNHPVVDDIDLDLTIEHHADLNNSIIQNSNGQSQIFDFYDQSSNTSTLDSSLKHSNPIGIKSVKSDNNLAQYSSSYQNNLVKMNESHMRQGSIDSSICPINIGQNKENDLDAVSNLYNKLLINNLHNAEIVQGQQHSASSTNSSISCKSSISLASSSSAQMSENIAKNKMHEERDSFKSENFDKIINSPALSTSSLSGLSAESPSSSTSTSLSSTSSSLVMPHQLHHSHQKSETACNNINQQTMVRWS</sequence>
<evidence type="ECO:0000256" key="1">
    <source>
        <dbReference type="ARBA" id="ARBA00004123"/>
    </source>
</evidence>
<dbReference type="STRING" id="10195.A0A3M7PZH7"/>
<feature type="coiled-coil region" evidence="9">
    <location>
        <begin position="392"/>
        <end position="458"/>
    </location>
</feature>
<dbReference type="Proteomes" id="UP000276133">
    <property type="component" value="Unassembled WGS sequence"/>
</dbReference>
<evidence type="ECO:0000256" key="9">
    <source>
        <dbReference type="SAM" id="Coils"/>
    </source>
</evidence>
<keyword evidence="7" id="KW-0539">Nucleus</keyword>
<dbReference type="EMBL" id="REGN01008119">
    <property type="protein sequence ID" value="RNA04403.1"/>
    <property type="molecule type" value="Genomic_DNA"/>
</dbReference>
<evidence type="ECO:0000256" key="8">
    <source>
        <dbReference type="ARBA" id="ARBA00038057"/>
    </source>
</evidence>
<dbReference type="PANTHER" id="PTHR17616:SF8">
    <property type="entry name" value="TRANSCRIPTIONAL COACTIVATOR YORKIE"/>
    <property type="match status" value="1"/>
</dbReference>
<feature type="region of interest" description="Disordered" evidence="10">
    <location>
        <begin position="657"/>
        <end position="703"/>
    </location>
</feature>
<name>A0A3M7PZH7_BRAPC</name>
<feature type="compositionally biased region" description="Low complexity" evidence="10">
    <location>
        <begin position="657"/>
        <end position="683"/>
    </location>
</feature>
<dbReference type="OrthoDB" id="3045089at2759"/>
<comment type="similarity">
    <text evidence="8">Belongs to the YAP1 family.</text>
</comment>
<dbReference type="PROSITE" id="PS50020">
    <property type="entry name" value="WW_DOMAIN_2"/>
    <property type="match status" value="2"/>
</dbReference>
<feature type="domain" description="WW" evidence="11">
    <location>
        <begin position="298"/>
        <end position="331"/>
    </location>
</feature>
<keyword evidence="13" id="KW-1185">Reference proteome</keyword>
<dbReference type="PANTHER" id="PTHR17616">
    <property type="entry name" value="YES-ASSOCIATED PROTEIN YAP1 FAMILY MEMBER"/>
    <property type="match status" value="1"/>
</dbReference>
<accession>A0A3M7PZH7</accession>
<evidence type="ECO:0000256" key="6">
    <source>
        <dbReference type="ARBA" id="ARBA00023163"/>
    </source>
</evidence>
<dbReference type="InterPro" id="IPR001202">
    <property type="entry name" value="WW_dom"/>
</dbReference>
<feature type="domain" description="WW" evidence="11">
    <location>
        <begin position="153"/>
        <end position="186"/>
    </location>
</feature>
<evidence type="ECO:0000256" key="5">
    <source>
        <dbReference type="ARBA" id="ARBA00023159"/>
    </source>
</evidence>
<dbReference type="InterPro" id="IPR051583">
    <property type="entry name" value="YAP1"/>
</dbReference>
<dbReference type="Pfam" id="PF15238">
    <property type="entry name" value="TEADIR3"/>
    <property type="match status" value="1"/>
</dbReference>
<dbReference type="InterPro" id="IPR053819">
    <property type="entry name" value="TEADIR3_omega_loop"/>
</dbReference>
<dbReference type="Gene3D" id="6.20.430.10">
    <property type="match status" value="1"/>
</dbReference>
<feature type="region of interest" description="Disordered" evidence="10">
    <location>
        <begin position="67"/>
        <end position="87"/>
    </location>
</feature>
<feature type="region of interest" description="Disordered" evidence="10">
    <location>
        <begin position="1"/>
        <end position="23"/>
    </location>
</feature>
<protein>
    <submittedName>
        <fullName evidence="12">Transcriptional coactivator YAP1-like</fullName>
    </submittedName>
</protein>
<dbReference type="GO" id="GO:0045944">
    <property type="term" value="P:positive regulation of transcription by RNA polymerase II"/>
    <property type="evidence" value="ECO:0007669"/>
    <property type="project" value="TreeGrafter"/>
</dbReference>
<evidence type="ECO:0000313" key="12">
    <source>
        <dbReference type="EMBL" id="RNA04403.1"/>
    </source>
</evidence>
<dbReference type="AlphaFoldDB" id="A0A3M7PZH7"/>
<comment type="subcellular location">
    <subcellularLocation>
        <location evidence="2">Cytoplasm</location>
    </subcellularLocation>
    <subcellularLocation>
        <location evidence="1">Nucleus</location>
    </subcellularLocation>
</comment>
<proteinExistence type="inferred from homology"/>
<evidence type="ECO:0000256" key="7">
    <source>
        <dbReference type="ARBA" id="ARBA00023242"/>
    </source>
</evidence>
<dbReference type="SUPFAM" id="SSF51045">
    <property type="entry name" value="WW domain"/>
    <property type="match status" value="2"/>
</dbReference>
<evidence type="ECO:0000256" key="3">
    <source>
        <dbReference type="ARBA" id="ARBA00022490"/>
    </source>
</evidence>
<evidence type="ECO:0000313" key="13">
    <source>
        <dbReference type="Proteomes" id="UP000276133"/>
    </source>
</evidence>
<comment type="caution">
    <text evidence="12">The sequence shown here is derived from an EMBL/GenBank/DDBJ whole genome shotgun (WGS) entry which is preliminary data.</text>
</comment>